<proteinExistence type="predicted"/>
<dbReference type="InterPro" id="IPR025129">
    <property type="entry name" value="DUF4055"/>
</dbReference>
<dbReference type="Proteomes" id="UP000243002">
    <property type="component" value="Unassembled WGS sequence"/>
</dbReference>
<reference evidence="2 3" key="1">
    <citation type="journal article" date="2018" name="Environ. Microbiol.">
        <title>Ecological and genomic features of two widespread freshwater picocyanobacteria.</title>
        <authorList>
            <person name="Cabello-Yeves P.J."/>
            <person name="Picazo A."/>
            <person name="Camacho A."/>
            <person name="Callieri C."/>
            <person name="Rosselli R."/>
            <person name="Roda-Garcia J.J."/>
            <person name="Coutinho F.H."/>
            <person name="Rodriguez-Valera F."/>
        </authorList>
    </citation>
    <scope>NUCLEOTIDE SEQUENCE [LARGE SCALE GENOMIC DNA]</scope>
    <source>
        <strain evidence="2 3">Tous</strain>
    </source>
</reference>
<comment type="caution">
    <text evidence="2">The sequence shown here is derived from an EMBL/GenBank/DDBJ whole genome shotgun (WGS) entry which is preliminary data.</text>
</comment>
<accession>A0A2P7MZF2</accession>
<dbReference type="EMBL" id="PXXO01000003">
    <property type="protein sequence ID" value="PSJ06594.1"/>
    <property type="molecule type" value="Genomic_DNA"/>
</dbReference>
<evidence type="ECO:0000313" key="3">
    <source>
        <dbReference type="Proteomes" id="UP000243002"/>
    </source>
</evidence>
<dbReference type="AlphaFoldDB" id="A0A2P7MZF2"/>
<dbReference type="RefSeq" id="WP_106502102.1">
    <property type="nucleotide sequence ID" value="NZ_PXXO01000003.1"/>
</dbReference>
<dbReference type="Pfam" id="PF13264">
    <property type="entry name" value="DUF4055"/>
    <property type="match status" value="1"/>
</dbReference>
<dbReference type="OrthoDB" id="545231at2"/>
<keyword evidence="3" id="KW-1185">Reference proteome</keyword>
<name>A0A2P7MZF2_9CYAN</name>
<evidence type="ECO:0000313" key="2">
    <source>
        <dbReference type="EMBL" id="PSJ06594.1"/>
    </source>
</evidence>
<organism evidence="2 3">
    <name type="scientific">Cyanobium usitatum str. Tous</name>
    <dbReference type="NCBI Taxonomy" id="2116684"/>
    <lineage>
        <taxon>Bacteria</taxon>
        <taxon>Bacillati</taxon>
        <taxon>Cyanobacteriota</taxon>
        <taxon>Cyanophyceae</taxon>
        <taxon>Synechococcales</taxon>
        <taxon>Prochlorococcaceae</taxon>
        <taxon>Cyanobium</taxon>
    </lineage>
</organism>
<sequence>MSPLTPDPLLWPLNPTLAALFPRLELIQDCWDLLADRKEHYLPRGEREPLSAYRRRVEAALPSGFFRDALRTFAGMLASSHWRELPATLQAVISDVDGRGTDLGVFLERADVLVLRDGAALVVVLPPQHLWPSEGDRQQALRHGDRLSLPRLALLERRDVLNWHLPGPQSLPDTVSFRMPNPKAQDESLETDRPQHRWLYGSVGLDSDGMSLETMELVADPQTPSGWRPHRTELNHYRGISQLPLIWYASDGAAFGEGDLPHLGLAHQYLNHFRCQSDYQELLYRTALPVGVRTGVVGPMGHGSSEPVVLGPNSVIDLPEGASFQFVEIQARSLAEHRAWLESLDQAMRRDALIPSGAQGAPRTAREISMAASQAYALLQSQAIQKASMFSTLLEHWCTLTGESVTQRDGPALLVEISPLAPAPKPQPTVTEMLQLHERGIVTDAALRQWLGDLAGVTPVSA</sequence>
<protein>
    <recommendedName>
        <fullName evidence="1">DUF4055 domain-containing protein</fullName>
    </recommendedName>
</protein>
<evidence type="ECO:0000259" key="1">
    <source>
        <dbReference type="Pfam" id="PF13264"/>
    </source>
</evidence>
<gene>
    <name evidence="2" type="ORF">C7K55_03880</name>
</gene>
<feature type="domain" description="DUF4055" evidence="1">
    <location>
        <begin position="263"/>
        <end position="385"/>
    </location>
</feature>